<evidence type="ECO:0000313" key="2">
    <source>
        <dbReference type="EMBL" id="OWR00470.1"/>
    </source>
</evidence>
<dbReference type="PANTHER" id="PTHR40590">
    <property type="entry name" value="CYTOPLASMIC PROTEIN-RELATED"/>
    <property type="match status" value="1"/>
</dbReference>
<dbReference type="RefSeq" id="WP_088486053.1">
    <property type="nucleotide sequence ID" value="NZ_NISI01000018.1"/>
</dbReference>
<proteinExistence type="predicted"/>
<keyword evidence="3" id="KW-1185">Reference proteome</keyword>
<organism evidence="2 3">
    <name type="scientific">Roseateles puraquae</name>
    <dbReference type="NCBI Taxonomy" id="431059"/>
    <lineage>
        <taxon>Bacteria</taxon>
        <taxon>Pseudomonadati</taxon>
        <taxon>Pseudomonadota</taxon>
        <taxon>Betaproteobacteria</taxon>
        <taxon>Burkholderiales</taxon>
        <taxon>Sphaerotilaceae</taxon>
        <taxon>Roseateles</taxon>
    </lineage>
</organism>
<dbReference type="Proteomes" id="UP000197446">
    <property type="component" value="Unassembled WGS sequence"/>
</dbReference>
<dbReference type="AlphaFoldDB" id="A0A254N2U7"/>
<dbReference type="InterPro" id="IPR002816">
    <property type="entry name" value="TraB/PrgY/GumN_fam"/>
</dbReference>
<sequence length="308" mass="32744">MNLRPLTRCLLLWAACLGSAHAACPPPVAQPSPEQVATWTARAPDRGLLWRISKGGHSSYLFGSLHMGRADWAYPGPALRAAWAATEVLAVELDPADVGPALAALPQEAPLPAPLARQLQAQWAAACLPAAALQSLPAVLQLSTLSLTEARRDGFDAAFGQDLMLMAWARAEGRPVQSLETVQEQLDALSPPPGELATVVASGLQQLRRGQVRAPMRKLAEVWSRGDLKTLADYPRWCGCADTPAERAWMTRVNDGRNGPLAARISALHGAGQRLLVAVGALHMTGPQALPRLLAAEGFTVEALLPSQ</sequence>
<feature type="signal peptide" evidence="1">
    <location>
        <begin position="1"/>
        <end position="22"/>
    </location>
</feature>
<gene>
    <name evidence="2" type="ORF">CDO81_25345</name>
</gene>
<keyword evidence="1" id="KW-0732">Signal</keyword>
<dbReference type="OrthoDB" id="9025834at2"/>
<accession>A0A254N2U7</accession>
<evidence type="ECO:0000313" key="3">
    <source>
        <dbReference type="Proteomes" id="UP000197446"/>
    </source>
</evidence>
<name>A0A254N2U7_9BURK</name>
<dbReference type="CDD" id="cd14789">
    <property type="entry name" value="Tiki"/>
    <property type="match status" value="1"/>
</dbReference>
<dbReference type="EMBL" id="NISI01000018">
    <property type="protein sequence ID" value="OWR00470.1"/>
    <property type="molecule type" value="Genomic_DNA"/>
</dbReference>
<dbReference type="PANTHER" id="PTHR40590:SF1">
    <property type="entry name" value="CYTOPLASMIC PROTEIN"/>
    <property type="match status" value="1"/>
</dbReference>
<evidence type="ECO:0000256" key="1">
    <source>
        <dbReference type="SAM" id="SignalP"/>
    </source>
</evidence>
<comment type="caution">
    <text evidence="2">The sequence shown here is derived from an EMBL/GenBank/DDBJ whole genome shotgun (WGS) entry which is preliminary data.</text>
</comment>
<dbReference type="InterPro" id="IPR047111">
    <property type="entry name" value="YbaP-like"/>
</dbReference>
<dbReference type="Pfam" id="PF01963">
    <property type="entry name" value="TraB_PrgY_gumN"/>
    <property type="match status" value="1"/>
</dbReference>
<protein>
    <submittedName>
        <fullName evidence="2">Polysaccharide biosynthesis protein GumN</fullName>
    </submittedName>
</protein>
<feature type="chain" id="PRO_5012061062" evidence="1">
    <location>
        <begin position="23"/>
        <end position="308"/>
    </location>
</feature>
<reference evidence="2 3" key="1">
    <citation type="journal article" date="2007" name="Int. J. Syst. Evol. Microbiol.">
        <title>Description of Pelomonas aquatica sp. nov. and Pelomonas puraquae sp. nov., isolated from industrial and haemodialysis water.</title>
        <authorList>
            <person name="Gomila M."/>
            <person name="Bowien B."/>
            <person name="Falsen E."/>
            <person name="Moore E.R."/>
            <person name="Lalucat J."/>
        </authorList>
    </citation>
    <scope>NUCLEOTIDE SEQUENCE [LARGE SCALE GENOMIC DNA]</scope>
    <source>
        <strain evidence="2 3">CCUG 52769</strain>
    </source>
</reference>